<evidence type="ECO:0000256" key="1">
    <source>
        <dbReference type="ARBA" id="ARBA00004613"/>
    </source>
</evidence>
<evidence type="ECO:0000256" key="4">
    <source>
        <dbReference type="ARBA" id="ARBA00023026"/>
    </source>
</evidence>
<comment type="similarity">
    <text evidence="2">Belongs to the Necrosis inducing protein (NPP1) family.</text>
</comment>
<gene>
    <name evidence="6" type="ORF">PM001_LOCUS136</name>
    <name evidence="7" type="ORF">PM001_LOCUS26809</name>
</gene>
<dbReference type="AlphaFoldDB" id="A0AAV1V3X8"/>
<dbReference type="Pfam" id="PF05630">
    <property type="entry name" value="NPP1"/>
    <property type="match status" value="1"/>
</dbReference>
<evidence type="ECO:0000313" key="8">
    <source>
        <dbReference type="Proteomes" id="UP001162060"/>
    </source>
</evidence>
<proteinExistence type="inferred from homology"/>
<dbReference type="PANTHER" id="PTHR33657:SF8">
    <property type="entry name" value="DOMAIN PROTEIN, PUTATIVE (AFU_ORTHOLOGUE AFUA_5G00600)-RELATED"/>
    <property type="match status" value="1"/>
</dbReference>
<keyword evidence="3" id="KW-0964">Secreted</keyword>
<feature type="signal peptide" evidence="5">
    <location>
        <begin position="1"/>
        <end position="24"/>
    </location>
</feature>
<accession>A0AAV1V3X8</accession>
<dbReference type="Proteomes" id="UP001162060">
    <property type="component" value="Unassembled WGS sequence"/>
</dbReference>
<evidence type="ECO:0000313" key="7">
    <source>
        <dbReference type="EMBL" id="CAK7941659.1"/>
    </source>
</evidence>
<dbReference type="InterPro" id="IPR008701">
    <property type="entry name" value="NPP1"/>
</dbReference>
<dbReference type="EMBL" id="CAKLBY020000003">
    <property type="protein sequence ID" value="CAK7891203.1"/>
    <property type="molecule type" value="Genomic_DNA"/>
</dbReference>
<sequence>MVDRLRRLLSLSSVVFFIVQFSHWKTQQQTSMRTDVFVYAALLAVLAPVSRPHPCSPVITKINHDQVKAFHQPRPTTDSQRAAVRFNPTVVISYGCYPYPAVNALGQISKGLQNSGRSDGMCKGSGHGTQVYGRSTWIRGKFAIMYAYFSPKQQTTHGQNHRYGWDYAIVWLATPKATTFLAVTAGWNRMSYKFKPGEKAGESVKIEFGLHGGERLILGISEKKGGARLPLIMWEQLPFAARCALNHARWINNKEKMPLSDERFQHLLDKAWPF</sequence>
<dbReference type="PANTHER" id="PTHR33657">
    <property type="entry name" value="DOMAIN PROTEIN, PUTATIVE (AFU_ORTHOLOGUE AFUA_5G00600)-RELATED"/>
    <property type="match status" value="1"/>
</dbReference>
<evidence type="ECO:0000256" key="2">
    <source>
        <dbReference type="ARBA" id="ARBA00009520"/>
    </source>
</evidence>
<evidence type="ECO:0000256" key="3">
    <source>
        <dbReference type="ARBA" id="ARBA00022525"/>
    </source>
</evidence>
<keyword evidence="5" id="KW-0732">Signal</keyword>
<dbReference type="GO" id="GO:0005576">
    <property type="term" value="C:extracellular region"/>
    <property type="evidence" value="ECO:0007669"/>
    <property type="project" value="UniProtKB-SubCell"/>
</dbReference>
<evidence type="ECO:0000256" key="5">
    <source>
        <dbReference type="SAM" id="SignalP"/>
    </source>
</evidence>
<protein>
    <submittedName>
        <fullName evidence="7">Uncharacterized protein</fullName>
    </submittedName>
</protein>
<comment type="caution">
    <text evidence="7">The sequence shown here is derived from an EMBL/GenBank/DDBJ whole genome shotgun (WGS) entry which is preliminary data.</text>
</comment>
<organism evidence="7 8">
    <name type="scientific">Peronospora matthiolae</name>
    <dbReference type="NCBI Taxonomy" id="2874970"/>
    <lineage>
        <taxon>Eukaryota</taxon>
        <taxon>Sar</taxon>
        <taxon>Stramenopiles</taxon>
        <taxon>Oomycota</taxon>
        <taxon>Peronosporomycetes</taxon>
        <taxon>Peronosporales</taxon>
        <taxon>Peronosporaceae</taxon>
        <taxon>Peronospora</taxon>
    </lineage>
</organism>
<evidence type="ECO:0000313" key="6">
    <source>
        <dbReference type="EMBL" id="CAK7891203.1"/>
    </source>
</evidence>
<feature type="chain" id="PRO_5044714181" evidence="5">
    <location>
        <begin position="25"/>
        <end position="274"/>
    </location>
</feature>
<reference evidence="7" key="1">
    <citation type="submission" date="2024-01" db="EMBL/GenBank/DDBJ databases">
        <authorList>
            <person name="Webb A."/>
        </authorList>
    </citation>
    <scope>NUCLEOTIDE SEQUENCE</scope>
    <source>
        <strain evidence="7">Pm1</strain>
    </source>
</reference>
<comment type="subcellular location">
    <subcellularLocation>
        <location evidence="1">Secreted</location>
    </subcellularLocation>
</comment>
<keyword evidence="4" id="KW-0843">Virulence</keyword>
<dbReference type="EMBL" id="CAKLBY020000264">
    <property type="protein sequence ID" value="CAK7941659.1"/>
    <property type="molecule type" value="Genomic_DNA"/>
</dbReference>
<name>A0AAV1V3X8_9STRA</name>